<organism evidence="2 3">
    <name type="scientific">Aureobasidium melanogenum</name>
    <name type="common">Aureobasidium pullulans var. melanogenum</name>
    <dbReference type="NCBI Taxonomy" id="46634"/>
    <lineage>
        <taxon>Eukaryota</taxon>
        <taxon>Fungi</taxon>
        <taxon>Dikarya</taxon>
        <taxon>Ascomycota</taxon>
        <taxon>Pezizomycotina</taxon>
        <taxon>Dothideomycetes</taxon>
        <taxon>Dothideomycetidae</taxon>
        <taxon>Dothideales</taxon>
        <taxon>Saccotheciaceae</taxon>
        <taxon>Aureobasidium</taxon>
    </lineage>
</organism>
<name>A0A9P8E5L7_AURME</name>
<reference evidence="2" key="2">
    <citation type="submission" date="2021-08" db="EMBL/GenBank/DDBJ databases">
        <authorList>
            <person name="Gostincar C."/>
            <person name="Sun X."/>
            <person name="Song Z."/>
            <person name="Gunde-Cimerman N."/>
        </authorList>
    </citation>
    <scope>NUCLEOTIDE SEQUENCE</scope>
    <source>
        <strain evidence="2">EXF-9911</strain>
    </source>
</reference>
<protein>
    <recommendedName>
        <fullName evidence="1">F-box domain-containing protein</fullName>
    </recommendedName>
</protein>
<dbReference type="PROSITE" id="PS50181">
    <property type="entry name" value="FBOX"/>
    <property type="match status" value="1"/>
</dbReference>
<comment type="caution">
    <text evidence="2">The sequence shown here is derived from an EMBL/GenBank/DDBJ whole genome shotgun (WGS) entry which is preliminary data.</text>
</comment>
<gene>
    <name evidence="2" type="ORF">KCU76_g14717</name>
</gene>
<dbReference type="EMBL" id="JAHFXF010000910">
    <property type="protein sequence ID" value="KAG9681104.1"/>
    <property type="molecule type" value="Genomic_DNA"/>
</dbReference>
<dbReference type="AlphaFoldDB" id="A0A9P8E5L7"/>
<reference evidence="2" key="1">
    <citation type="journal article" date="2021" name="J Fungi (Basel)">
        <title>Virulence traits and population genomics of the black yeast Aureobasidium melanogenum.</title>
        <authorList>
            <person name="Cernosa A."/>
            <person name="Sun X."/>
            <person name="Gostincar C."/>
            <person name="Fang C."/>
            <person name="Gunde-Cimerman N."/>
            <person name="Song Z."/>
        </authorList>
    </citation>
    <scope>NUCLEOTIDE SEQUENCE</scope>
    <source>
        <strain evidence="2">EXF-9911</strain>
    </source>
</reference>
<evidence type="ECO:0000313" key="2">
    <source>
        <dbReference type="EMBL" id="KAG9681104.1"/>
    </source>
</evidence>
<sequence length="357" mass="40501">MVDTRVPHLPNEIMYEIAGYVDDEDILNLRLSAKVFECITNDRFATTFFGDRAYELSPEGLEALVKITEHSVFAPHIRTVVIGHGGKHSSAKYHDLLDQAFRNLAAHGNAISIGLRRVHTAHNYRPIHTQGCQPMVNFFRHKMLAAALHAQLPLKDVVADVQSDSRNRLLASHSDHWAGLLADSFHALAHHNQLRSFRVKFSTKSSDFTKPSYTLLDLHDRILKVSQTGDRQWDTFMPYGSLQTFREIHLEACDMDYDWFRIMLRTSCQQLESLSLYNVHVKAPWVTAPTASWRSLFRTQIRSLSALKSCKFGKLQDQDGQVWLEGGDKTIEASTRAQVITVLSKLSAGIRTFELDG</sequence>
<feature type="domain" description="F-box" evidence="1">
    <location>
        <begin position="3"/>
        <end position="52"/>
    </location>
</feature>
<dbReference type="OrthoDB" id="5279008at2759"/>
<accession>A0A9P8E5L7</accession>
<dbReference type="Proteomes" id="UP000779574">
    <property type="component" value="Unassembled WGS sequence"/>
</dbReference>
<dbReference type="InterPro" id="IPR001810">
    <property type="entry name" value="F-box_dom"/>
</dbReference>
<evidence type="ECO:0000313" key="3">
    <source>
        <dbReference type="Proteomes" id="UP000779574"/>
    </source>
</evidence>
<feature type="non-terminal residue" evidence="2">
    <location>
        <position position="357"/>
    </location>
</feature>
<evidence type="ECO:0000259" key="1">
    <source>
        <dbReference type="PROSITE" id="PS50181"/>
    </source>
</evidence>
<proteinExistence type="predicted"/>